<dbReference type="Gene3D" id="3.30.70.60">
    <property type="match status" value="1"/>
</dbReference>
<keyword evidence="1" id="KW-0812">Transmembrane</keyword>
<organism evidence="2 3">
    <name type="scientific">Pseudohongiella acticola</name>
    <dbReference type="NCBI Taxonomy" id="1524254"/>
    <lineage>
        <taxon>Bacteria</taxon>
        <taxon>Pseudomonadati</taxon>
        <taxon>Pseudomonadota</taxon>
        <taxon>Gammaproteobacteria</taxon>
        <taxon>Pseudomonadales</taxon>
        <taxon>Pseudohongiellaceae</taxon>
        <taxon>Pseudohongiella</taxon>
    </lineage>
</organism>
<evidence type="ECO:0000256" key="1">
    <source>
        <dbReference type="SAM" id="Phobius"/>
    </source>
</evidence>
<protein>
    <submittedName>
        <fullName evidence="2">Uncharacterized protein</fullName>
    </submittedName>
</protein>
<comment type="caution">
    <text evidence="2">The sequence shown here is derived from an EMBL/GenBank/DDBJ whole genome shotgun (WGS) entry which is preliminary data.</text>
</comment>
<dbReference type="EMBL" id="MASR01000001">
    <property type="protein sequence ID" value="OFE13640.1"/>
    <property type="molecule type" value="Genomic_DNA"/>
</dbReference>
<proteinExistence type="predicted"/>
<evidence type="ECO:0000313" key="3">
    <source>
        <dbReference type="Proteomes" id="UP000175669"/>
    </source>
</evidence>
<reference evidence="3" key="1">
    <citation type="submission" date="2016-07" db="EMBL/GenBank/DDBJ databases">
        <authorList>
            <person name="Florea S."/>
            <person name="Webb J.S."/>
            <person name="Jaromczyk J."/>
            <person name="Schardl C.L."/>
        </authorList>
    </citation>
    <scope>NUCLEOTIDE SEQUENCE [LARGE SCALE GENOMIC DNA]</scope>
    <source>
        <strain evidence="3">KCTC 42131</strain>
    </source>
</reference>
<dbReference type="Proteomes" id="UP000175669">
    <property type="component" value="Unassembled WGS sequence"/>
</dbReference>
<keyword evidence="1" id="KW-1133">Transmembrane helix</keyword>
<accession>A0A1E8CMH3</accession>
<dbReference type="STRING" id="1524254.PHACT_11250"/>
<keyword evidence="3" id="KW-1185">Reference proteome</keyword>
<keyword evidence="1" id="KW-0472">Membrane</keyword>
<dbReference type="InterPro" id="IPR014717">
    <property type="entry name" value="Transl_elong_EF1B/ribsomal_bS6"/>
</dbReference>
<evidence type="ECO:0000313" key="2">
    <source>
        <dbReference type="EMBL" id="OFE13640.1"/>
    </source>
</evidence>
<dbReference type="AlphaFoldDB" id="A0A1E8CMH3"/>
<gene>
    <name evidence="2" type="ORF">PHACT_11250</name>
</gene>
<name>A0A1E8CMH3_9GAMM</name>
<feature type="transmembrane region" description="Helical" evidence="1">
    <location>
        <begin position="36"/>
        <end position="58"/>
    </location>
</feature>
<sequence>MRRGLTGIIGRLALDLRDFDWSELRFVSACGYWPTAVYAVVCMGAMLLVMLLSGLVLLPGLTASWRAAQAGSADLVNERAALVRQLAMTSARNLSAVSRCPLCAGLHSHLLPAHPMPVVLDHLDGIAAARDISVSVLSPSRVWRQESLQAFEIDLQVTADPAQLMLFLSDIKNLPFALATKRLDWTLTASTARMILLLLVDSDSDDNLQNTAKGLLTKSVNALPPDLDNNAMKAVDTAVVDQREAVVSAGWQRIAFIQRGNRYLEVLRDTHGQTRRHTGRKSEGAP</sequence>